<keyword evidence="2" id="KW-0812">Transmembrane</keyword>
<proteinExistence type="predicted"/>
<keyword evidence="4" id="KW-1185">Reference proteome</keyword>
<comment type="caution">
    <text evidence="3">The sequence shown here is derived from an EMBL/GenBank/DDBJ whole genome shotgun (WGS) entry which is preliminary data.</text>
</comment>
<evidence type="ECO:0000256" key="2">
    <source>
        <dbReference type="SAM" id="Phobius"/>
    </source>
</evidence>
<dbReference type="InterPro" id="IPR007313">
    <property type="entry name" value="FxsA"/>
</dbReference>
<dbReference type="RefSeq" id="WP_216056556.1">
    <property type="nucleotide sequence ID" value="NZ_JAWCUA010000003.1"/>
</dbReference>
<feature type="transmembrane region" description="Helical" evidence="2">
    <location>
        <begin position="28"/>
        <end position="45"/>
    </location>
</feature>
<name>A0ABU3QXE8_9GAMM</name>
<sequence>MPLFLVFIIVPLIELMLLIEVGGIIGSGWTFLIIIATAIIGTKLVKQQGLQTWSKIQQEMATGQLPAQSLFDGICILISGILLITPGLITDVIGMLLLTPAFRTLAYTQLGSKIKFKAASSAHFHQQNHSTYDGEFSHTDQSQNKNLSDHQPNTLDGEFERKD</sequence>
<feature type="compositionally biased region" description="Polar residues" evidence="1">
    <location>
        <begin position="139"/>
        <end position="154"/>
    </location>
</feature>
<accession>A0ABU3QXE8</accession>
<evidence type="ECO:0000256" key="1">
    <source>
        <dbReference type="SAM" id="MobiDB-lite"/>
    </source>
</evidence>
<dbReference type="EMBL" id="JAWCUA010000003">
    <property type="protein sequence ID" value="MDU0112112.1"/>
    <property type="molecule type" value="Genomic_DNA"/>
</dbReference>
<dbReference type="NCBIfam" id="NF008528">
    <property type="entry name" value="PRK11463.1-2"/>
    <property type="match status" value="1"/>
</dbReference>
<dbReference type="Proteomes" id="UP001257914">
    <property type="component" value="Unassembled WGS sequence"/>
</dbReference>
<dbReference type="Pfam" id="PF04186">
    <property type="entry name" value="FxsA"/>
    <property type="match status" value="1"/>
</dbReference>
<dbReference type="PANTHER" id="PTHR35335">
    <property type="entry name" value="UPF0716 PROTEIN FXSA"/>
    <property type="match status" value="1"/>
</dbReference>
<organism evidence="3 4">
    <name type="scientific">Psychrosphaera aquimarina</name>
    <dbReference type="NCBI Taxonomy" id="2044854"/>
    <lineage>
        <taxon>Bacteria</taxon>
        <taxon>Pseudomonadati</taxon>
        <taxon>Pseudomonadota</taxon>
        <taxon>Gammaproteobacteria</taxon>
        <taxon>Alteromonadales</taxon>
        <taxon>Pseudoalteromonadaceae</taxon>
        <taxon>Psychrosphaera</taxon>
    </lineage>
</organism>
<gene>
    <name evidence="3" type="ORF">RT723_03670</name>
</gene>
<protein>
    <submittedName>
        <fullName evidence="3">FxsA family protein</fullName>
    </submittedName>
</protein>
<keyword evidence="2" id="KW-1133">Transmembrane helix</keyword>
<dbReference type="PANTHER" id="PTHR35335:SF1">
    <property type="entry name" value="UPF0716 PROTEIN FXSA"/>
    <property type="match status" value="1"/>
</dbReference>
<reference evidence="3 4" key="1">
    <citation type="submission" date="2023-10" db="EMBL/GenBank/DDBJ databases">
        <title>Psychrosphaera aquimaarina strain SW33 isolated from seawater.</title>
        <authorList>
            <person name="Bayburt H."/>
            <person name="Kim J.M."/>
            <person name="Choi B.J."/>
            <person name="Jeon C.O."/>
        </authorList>
    </citation>
    <scope>NUCLEOTIDE SEQUENCE [LARGE SCALE GENOMIC DNA]</scope>
    <source>
        <strain evidence="3 4">KCTC 52743</strain>
    </source>
</reference>
<feature type="region of interest" description="Disordered" evidence="1">
    <location>
        <begin position="130"/>
        <end position="163"/>
    </location>
</feature>
<keyword evidence="2" id="KW-0472">Membrane</keyword>
<evidence type="ECO:0000313" key="4">
    <source>
        <dbReference type="Proteomes" id="UP001257914"/>
    </source>
</evidence>
<evidence type="ECO:0000313" key="3">
    <source>
        <dbReference type="EMBL" id="MDU0112112.1"/>
    </source>
</evidence>